<feature type="compositionally biased region" description="Pro residues" evidence="1">
    <location>
        <begin position="156"/>
        <end position="171"/>
    </location>
</feature>
<organism evidence="3 4">
    <name type="scientific">Azospirillum picis</name>
    <dbReference type="NCBI Taxonomy" id="488438"/>
    <lineage>
        <taxon>Bacteria</taxon>
        <taxon>Pseudomonadati</taxon>
        <taxon>Pseudomonadota</taxon>
        <taxon>Alphaproteobacteria</taxon>
        <taxon>Rhodospirillales</taxon>
        <taxon>Azospirillaceae</taxon>
        <taxon>Azospirillum</taxon>
    </lineage>
</organism>
<feature type="compositionally biased region" description="Polar residues" evidence="1">
    <location>
        <begin position="97"/>
        <end position="106"/>
    </location>
</feature>
<feature type="region of interest" description="Disordered" evidence="1">
    <location>
        <begin position="89"/>
        <end position="123"/>
    </location>
</feature>
<sequence>MIRPPFPPRPAAAALALALSAVPSGASPAQAQSAAPPATAEDACSPTVAAALDTWDAGMAAAERFGDRAVALAREKGRDYLLPLLGIDPKAVPQQDGAGTNGTTDQLGRAVEDSRNDPPKRRQLCIAVSRGLEDARGTAGAGLDALKRALEDWRLTPPPPAPTPSPTPSGPAPGAGGMIRT</sequence>
<feature type="region of interest" description="Disordered" evidence="1">
    <location>
        <begin position="25"/>
        <end position="45"/>
    </location>
</feature>
<keyword evidence="4" id="KW-1185">Reference proteome</keyword>
<evidence type="ECO:0000313" key="4">
    <source>
        <dbReference type="Proteomes" id="UP001244552"/>
    </source>
</evidence>
<name>A0ABU0MCL5_9PROT</name>
<feature type="chain" id="PRO_5047257586" evidence="2">
    <location>
        <begin position="32"/>
        <end position="181"/>
    </location>
</feature>
<comment type="caution">
    <text evidence="3">The sequence shown here is derived from an EMBL/GenBank/DDBJ whole genome shotgun (WGS) entry which is preliminary data.</text>
</comment>
<reference evidence="3 4" key="1">
    <citation type="submission" date="2023-07" db="EMBL/GenBank/DDBJ databases">
        <title>Genomic Encyclopedia of Type Strains, Phase IV (KMG-IV): sequencing the most valuable type-strain genomes for metagenomic binning, comparative biology and taxonomic classification.</title>
        <authorList>
            <person name="Goeker M."/>
        </authorList>
    </citation>
    <scope>NUCLEOTIDE SEQUENCE [LARGE SCALE GENOMIC DNA]</scope>
    <source>
        <strain evidence="3 4">DSM 19922</strain>
    </source>
</reference>
<feature type="signal peptide" evidence="2">
    <location>
        <begin position="1"/>
        <end position="31"/>
    </location>
</feature>
<evidence type="ECO:0000313" key="3">
    <source>
        <dbReference type="EMBL" id="MDQ0531178.1"/>
    </source>
</evidence>
<feature type="region of interest" description="Disordered" evidence="1">
    <location>
        <begin position="148"/>
        <end position="181"/>
    </location>
</feature>
<proteinExistence type="predicted"/>
<evidence type="ECO:0000256" key="1">
    <source>
        <dbReference type="SAM" id="MobiDB-lite"/>
    </source>
</evidence>
<dbReference type="Proteomes" id="UP001244552">
    <property type="component" value="Unassembled WGS sequence"/>
</dbReference>
<dbReference type="RefSeq" id="WP_209978343.1">
    <property type="nucleotide sequence ID" value="NZ_JAGINO010000001.1"/>
</dbReference>
<feature type="compositionally biased region" description="Basic and acidic residues" evidence="1">
    <location>
        <begin position="110"/>
        <end position="120"/>
    </location>
</feature>
<feature type="compositionally biased region" description="Low complexity" evidence="1">
    <location>
        <begin position="25"/>
        <end position="40"/>
    </location>
</feature>
<dbReference type="EMBL" id="JAUSVU010000001">
    <property type="protein sequence ID" value="MDQ0531178.1"/>
    <property type="molecule type" value="Genomic_DNA"/>
</dbReference>
<gene>
    <name evidence="3" type="ORF">QO018_000010</name>
</gene>
<keyword evidence="2" id="KW-0732">Signal</keyword>
<evidence type="ECO:0000256" key="2">
    <source>
        <dbReference type="SAM" id="SignalP"/>
    </source>
</evidence>
<protein>
    <submittedName>
        <fullName evidence="3">Uncharacterized protein</fullName>
    </submittedName>
</protein>
<accession>A0ABU0MCL5</accession>